<evidence type="ECO:0000313" key="1">
    <source>
        <dbReference type="EMBL" id="GME71118.1"/>
    </source>
</evidence>
<comment type="caution">
    <text evidence="1">The sequence shown here is derived from an EMBL/GenBank/DDBJ whole genome shotgun (WGS) entry which is preliminary data.</text>
</comment>
<proteinExistence type="predicted"/>
<accession>A0ACB5STF7</accession>
<evidence type="ECO:0000313" key="2">
    <source>
        <dbReference type="Proteomes" id="UP001165064"/>
    </source>
</evidence>
<name>A0ACB5STF7_AMBMO</name>
<dbReference type="EMBL" id="BSXS01000152">
    <property type="protein sequence ID" value="GME71118.1"/>
    <property type="molecule type" value="Genomic_DNA"/>
</dbReference>
<sequence>MALKELDLTLNLNGLGNAPFLDNFIDFVTEKSVQLSSIESLPDINLQINDFYFKFVNSFRWPGNDITDLHRSGLLSKLTALTEFSAELRQVEDISLLERILEDLQITSPFLKKFHLICCFHEVPEESYAQFLVRANNFIIRHKELDVQFDISFKDVEIGTHWILNSKTQFALPLDIAYPGDTKRIENIKQ</sequence>
<keyword evidence="2" id="KW-1185">Reference proteome</keyword>
<dbReference type="Proteomes" id="UP001165064">
    <property type="component" value="Unassembled WGS sequence"/>
</dbReference>
<organism evidence="1 2">
    <name type="scientific">Ambrosiozyma monospora</name>
    <name type="common">Yeast</name>
    <name type="synonym">Endomycopsis monosporus</name>
    <dbReference type="NCBI Taxonomy" id="43982"/>
    <lineage>
        <taxon>Eukaryota</taxon>
        <taxon>Fungi</taxon>
        <taxon>Dikarya</taxon>
        <taxon>Ascomycota</taxon>
        <taxon>Saccharomycotina</taxon>
        <taxon>Pichiomycetes</taxon>
        <taxon>Pichiales</taxon>
        <taxon>Pichiaceae</taxon>
        <taxon>Ambrosiozyma</taxon>
    </lineage>
</organism>
<gene>
    <name evidence="1" type="ORF">Amon02_000046200</name>
</gene>
<protein>
    <submittedName>
        <fullName evidence="1">Unnamed protein product</fullName>
    </submittedName>
</protein>
<reference evidence="1" key="1">
    <citation type="submission" date="2023-04" db="EMBL/GenBank/DDBJ databases">
        <title>Ambrosiozyma monospora NBRC 10751.</title>
        <authorList>
            <person name="Ichikawa N."/>
            <person name="Sato H."/>
            <person name="Tonouchi N."/>
        </authorList>
    </citation>
    <scope>NUCLEOTIDE SEQUENCE</scope>
    <source>
        <strain evidence="1">NBRC 10751</strain>
    </source>
</reference>